<dbReference type="EMBL" id="BAAAUV010000007">
    <property type="protein sequence ID" value="GAA3214133.1"/>
    <property type="molecule type" value="Genomic_DNA"/>
</dbReference>
<keyword evidence="2" id="KW-0347">Helicase</keyword>
<name>A0ABP6QAD9_9ACTN</name>
<accession>A0ABP6QAD9</accession>
<evidence type="ECO:0000313" key="3">
    <source>
        <dbReference type="Proteomes" id="UP001501237"/>
    </source>
</evidence>
<organism evidence="2 3">
    <name type="scientific">Actinocorallia longicatena</name>
    <dbReference type="NCBI Taxonomy" id="111803"/>
    <lineage>
        <taxon>Bacteria</taxon>
        <taxon>Bacillati</taxon>
        <taxon>Actinomycetota</taxon>
        <taxon>Actinomycetes</taxon>
        <taxon>Streptosporangiales</taxon>
        <taxon>Thermomonosporaceae</taxon>
        <taxon>Actinocorallia</taxon>
    </lineage>
</organism>
<dbReference type="RefSeq" id="WP_344829213.1">
    <property type="nucleotide sequence ID" value="NZ_BAAAUV010000007.1"/>
</dbReference>
<protein>
    <submittedName>
        <fullName evidence="2">Helicase-associated domain-containing protein</fullName>
    </submittedName>
</protein>
<reference evidence="3" key="1">
    <citation type="journal article" date="2019" name="Int. J. Syst. Evol. Microbiol.">
        <title>The Global Catalogue of Microorganisms (GCM) 10K type strain sequencing project: providing services to taxonomists for standard genome sequencing and annotation.</title>
        <authorList>
            <consortium name="The Broad Institute Genomics Platform"/>
            <consortium name="The Broad Institute Genome Sequencing Center for Infectious Disease"/>
            <person name="Wu L."/>
            <person name="Ma J."/>
        </authorList>
    </citation>
    <scope>NUCLEOTIDE SEQUENCE [LARGE SCALE GENOMIC DNA]</scope>
    <source>
        <strain evidence="3">JCM 9377</strain>
    </source>
</reference>
<keyword evidence="3" id="KW-1185">Reference proteome</keyword>
<keyword evidence="2" id="KW-0547">Nucleotide-binding</keyword>
<comment type="caution">
    <text evidence="2">The sequence shown here is derived from an EMBL/GenBank/DDBJ whole genome shotgun (WGS) entry which is preliminary data.</text>
</comment>
<dbReference type="Proteomes" id="UP001501237">
    <property type="component" value="Unassembled WGS sequence"/>
</dbReference>
<evidence type="ECO:0000313" key="2">
    <source>
        <dbReference type="EMBL" id="GAA3214133.1"/>
    </source>
</evidence>
<dbReference type="GO" id="GO:0004386">
    <property type="term" value="F:helicase activity"/>
    <property type="evidence" value="ECO:0007669"/>
    <property type="project" value="UniProtKB-KW"/>
</dbReference>
<sequence length="724" mass="77001">MADVEAILGVLGGLREEQLARVIEDWRVLEEGRGPKNLRDVAVRIGHPYRAMSALEACDLAELQVLIEASGRSEPSVRGAYGVRDVAEAEVVEGFAEEHREAVGGILRALRNRLILLPSRPGRFGLTGAVADALERGRYTPVPAVQLLTRAFNKAELQHVAGHLGVPPGTRAQLVEGLGALFADHQRIREVLQEAPARAVELMELIFSRPAPIATDRFTGWDRFVFRPGGSGDPGTDWLADRGLLVPVDDSIAEMPLEVFEAFGVQAAAEFVPAPPRVATVAAASAVRVESEARAAVTTAVTRLEALCRDLSQTPAQVRKSGGLAVRDTRRLAKAIGAPEDETRLWIDLADAAGILGVQAETPAPVKGRRRPEPAGPSRLMPSGRYDRWFAAPPAERLAPVIAAWLGHGNVITWWPGGETPVALVAADDPSAVALRAALLRVLASFPDGQGMDVTSEPALAGLQQAAAWHRPVLLSADAPARVAATLEEARLLGLVAHGALTSLGWAALTTVERRTGSLDALTDALAALLPPPVAHAHFQADMTAVVPGLPAPAVTDLLDSAADRESEGHAVVWRFSAATIRRALDSGLDPDALLKRLATLSTTPLPQPLEYLVRDVARRHGHITVIASACCIRSDDETLLLELQAHRSLRRLGLRRIAPTVVVSAEPPAVTLDALRSAGYTPVLEAQTGTAVVERAVASRTATRRPLSTPGPLELARNLLGKS</sequence>
<feature type="domain" description="Helicase XPB/Ssl2 N-terminal" evidence="1">
    <location>
        <begin position="540"/>
        <end position="659"/>
    </location>
</feature>
<dbReference type="Pfam" id="PF13625">
    <property type="entry name" value="Helicase_C_3"/>
    <property type="match status" value="1"/>
</dbReference>
<proteinExistence type="predicted"/>
<evidence type="ECO:0000259" key="1">
    <source>
        <dbReference type="Pfam" id="PF13625"/>
    </source>
</evidence>
<dbReference type="InterPro" id="IPR032830">
    <property type="entry name" value="XPB/Ssl2_N"/>
</dbReference>
<gene>
    <name evidence="2" type="ORF">GCM10010468_34730</name>
</gene>
<keyword evidence="2" id="KW-0067">ATP-binding</keyword>
<keyword evidence="2" id="KW-0378">Hydrolase</keyword>